<dbReference type="InterPro" id="IPR003004">
    <property type="entry name" value="GspF/PilC"/>
</dbReference>
<proteinExistence type="inferred from homology"/>
<protein>
    <submittedName>
        <fullName evidence="9">Type II secretion system F family protein</fullName>
    </submittedName>
</protein>
<evidence type="ECO:0000313" key="10">
    <source>
        <dbReference type="Proteomes" id="UP000553059"/>
    </source>
</evidence>
<dbReference type="GO" id="GO:0005886">
    <property type="term" value="C:plasma membrane"/>
    <property type="evidence" value="ECO:0007669"/>
    <property type="project" value="UniProtKB-SubCell"/>
</dbReference>
<evidence type="ECO:0000256" key="5">
    <source>
        <dbReference type="ARBA" id="ARBA00022989"/>
    </source>
</evidence>
<dbReference type="AlphaFoldDB" id="A0A7C6Z7F8"/>
<organism evidence="9 10">
    <name type="scientific">Desulfitobacterium dehalogenans</name>
    <dbReference type="NCBI Taxonomy" id="36854"/>
    <lineage>
        <taxon>Bacteria</taxon>
        <taxon>Bacillati</taxon>
        <taxon>Bacillota</taxon>
        <taxon>Clostridia</taxon>
        <taxon>Eubacteriales</taxon>
        <taxon>Desulfitobacteriaceae</taxon>
        <taxon>Desulfitobacterium</taxon>
    </lineage>
</organism>
<comment type="subcellular location">
    <subcellularLocation>
        <location evidence="1">Cell membrane</location>
        <topology evidence="1">Multi-pass membrane protein</topology>
    </subcellularLocation>
</comment>
<feature type="transmembrane region" description="Helical" evidence="7">
    <location>
        <begin position="314"/>
        <end position="338"/>
    </location>
</feature>
<evidence type="ECO:0000256" key="3">
    <source>
        <dbReference type="ARBA" id="ARBA00022475"/>
    </source>
</evidence>
<dbReference type="EMBL" id="DUTF01000436">
    <property type="protein sequence ID" value="HHY29045.1"/>
    <property type="molecule type" value="Genomic_DNA"/>
</dbReference>
<dbReference type="PANTHER" id="PTHR30012:SF0">
    <property type="entry name" value="TYPE II SECRETION SYSTEM PROTEIN F-RELATED"/>
    <property type="match status" value="1"/>
</dbReference>
<evidence type="ECO:0000259" key="8">
    <source>
        <dbReference type="Pfam" id="PF00482"/>
    </source>
</evidence>
<feature type="domain" description="Type II secretion system protein GspF" evidence="8">
    <location>
        <begin position="210"/>
        <end position="333"/>
    </location>
</feature>
<evidence type="ECO:0000256" key="2">
    <source>
        <dbReference type="ARBA" id="ARBA00005745"/>
    </source>
</evidence>
<feature type="transmembrane region" description="Helical" evidence="7">
    <location>
        <begin position="110"/>
        <end position="130"/>
    </location>
</feature>
<dbReference type="PANTHER" id="PTHR30012">
    <property type="entry name" value="GENERAL SECRETION PATHWAY PROTEIN"/>
    <property type="match status" value="1"/>
</dbReference>
<keyword evidence="5 7" id="KW-1133">Transmembrane helix</keyword>
<evidence type="ECO:0000313" key="9">
    <source>
        <dbReference type="EMBL" id="HHY29045.1"/>
    </source>
</evidence>
<evidence type="ECO:0000256" key="1">
    <source>
        <dbReference type="ARBA" id="ARBA00004651"/>
    </source>
</evidence>
<comment type="caution">
    <text evidence="9">The sequence shown here is derived from an EMBL/GenBank/DDBJ whole genome shotgun (WGS) entry which is preliminary data.</text>
</comment>
<dbReference type="Gene3D" id="1.20.81.30">
    <property type="entry name" value="Type II secretion system (T2SS), domain F"/>
    <property type="match status" value="2"/>
</dbReference>
<keyword evidence="4 7" id="KW-0812">Transmembrane</keyword>
<accession>A0A7C6Z7F8</accession>
<dbReference type="Pfam" id="PF00482">
    <property type="entry name" value="T2SSF"/>
    <property type="match status" value="2"/>
</dbReference>
<evidence type="ECO:0000256" key="4">
    <source>
        <dbReference type="ARBA" id="ARBA00022692"/>
    </source>
</evidence>
<evidence type="ECO:0000256" key="6">
    <source>
        <dbReference type="ARBA" id="ARBA00023136"/>
    </source>
</evidence>
<keyword evidence="6 7" id="KW-0472">Membrane</keyword>
<evidence type="ECO:0000256" key="7">
    <source>
        <dbReference type="SAM" id="Phobius"/>
    </source>
</evidence>
<sequence length="342" mass="37373">MKQLSFRDLAVFCEQISMMIRSGIMLHAGMQMIADDTSNVQKKAIFQGVSTQLAKGDMLDVALRSSPVFPEYMIHMVEIGTSSGKLDTVLTALSAYYNRQQSMRDHIRSAVVYPFVLILMMLIVLIFLAAKVLPVFEQVFKSLGTQMSPWASHIMKIGSLFNQYSLVLVLLFLLLVAAGLFMTRTESGRTAFTGFLMGKKTSEKFAVATFTSSMALMLSSGLDLELAMRLSSQAISDRTVGKKVEGARVLMAEGALPFIEALQKSDLLSNAMTGLLSMGYQAGSVDSAMEYIAGIYEEEYQTALMRKVAMIEPVSIIIVSVLIGSILVSVMFPLLGVLSTIG</sequence>
<gene>
    <name evidence="9" type="ORF">GX523_20310</name>
</gene>
<dbReference type="Proteomes" id="UP000553059">
    <property type="component" value="Unassembled WGS sequence"/>
</dbReference>
<dbReference type="InterPro" id="IPR018076">
    <property type="entry name" value="T2SS_GspF_dom"/>
</dbReference>
<dbReference type="PRINTS" id="PR00812">
    <property type="entry name" value="BCTERIALGSPF"/>
</dbReference>
<feature type="transmembrane region" description="Helical" evidence="7">
    <location>
        <begin position="164"/>
        <end position="183"/>
    </location>
</feature>
<reference evidence="9 10" key="1">
    <citation type="journal article" date="2020" name="Biotechnol. Biofuels">
        <title>New insights from the biogas microbiome by comprehensive genome-resolved metagenomics of nearly 1600 species originating from multiple anaerobic digesters.</title>
        <authorList>
            <person name="Campanaro S."/>
            <person name="Treu L."/>
            <person name="Rodriguez-R L.M."/>
            <person name="Kovalovszki A."/>
            <person name="Ziels R.M."/>
            <person name="Maus I."/>
            <person name="Zhu X."/>
            <person name="Kougias P.G."/>
            <person name="Basile A."/>
            <person name="Luo G."/>
            <person name="Schluter A."/>
            <person name="Konstantinidis K.T."/>
            <person name="Angelidaki I."/>
        </authorList>
    </citation>
    <scope>NUCLEOTIDE SEQUENCE [LARGE SCALE GENOMIC DNA]</scope>
    <source>
        <strain evidence="9">AS05jafATM_4</strain>
    </source>
</reference>
<dbReference type="InterPro" id="IPR042094">
    <property type="entry name" value="T2SS_GspF_sf"/>
</dbReference>
<comment type="similarity">
    <text evidence="2">Belongs to the GSP F family.</text>
</comment>
<name>A0A7C6Z7F8_9FIRM</name>
<keyword evidence="3" id="KW-1003">Cell membrane</keyword>
<feature type="domain" description="Type II secretion system protein GspF" evidence="8">
    <location>
        <begin position="12"/>
        <end position="134"/>
    </location>
</feature>